<dbReference type="AlphaFoldDB" id="A0A1B6CJV9"/>
<organism evidence="2">
    <name type="scientific">Clastoptera arizonana</name>
    <name type="common">Arizona spittle bug</name>
    <dbReference type="NCBI Taxonomy" id="38151"/>
    <lineage>
        <taxon>Eukaryota</taxon>
        <taxon>Metazoa</taxon>
        <taxon>Ecdysozoa</taxon>
        <taxon>Arthropoda</taxon>
        <taxon>Hexapoda</taxon>
        <taxon>Insecta</taxon>
        <taxon>Pterygota</taxon>
        <taxon>Neoptera</taxon>
        <taxon>Paraneoptera</taxon>
        <taxon>Hemiptera</taxon>
        <taxon>Auchenorrhyncha</taxon>
        <taxon>Cercopoidea</taxon>
        <taxon>Clastopteridae</taxon>
        <taxon>Clastoptera</taxon>
    </lineage>
</organism>
<evidence type="ECO:0008006" key="3">
    <source>
        <dbReference type="Google" id="ProtNLM"/>
    </source>
</evidence>
<reference evidence="2" key="1">
    <citation type="submission" date="2015-12" db="EMBL/GenBank/DDBJ databases">
        <title>De novo transcriptome assembly of four potential Pierce s Disease insect vectors from Arizona vineyards.</title>
        <authorList>
            <person name="Tassone E.E."/>
        </authorList>
    </citation>
    <scope>NUCLEOTIDE SEQUENCE</scope>
</reference>
<keyword evidence="1" id="KW-0732">Signal</keyword>
<feature type="non-terminal residue" evidence="2">
    <location>
        <position position="1"/>
    </location>
</feature>
<protein>
    <recommendedName>
        <fullName evidence="3">Saposin B-type domain-containing protein</fullName>
    </recommendedName>
</protein>
<accession>A0A1B6CJV9</accession>
<evidence type="ECO:0000256" key="1">
    <source>
        <dbReference type="SAM" id="SignalP"/>
    </source>
</evidence>
<sequence length="124" mass="13817">AEMKFFLVCLLISQIVLVSLAQHRQHTKNGGDNPPDEDEDSQLAQRAFGMSGNSKKIFCSPCKHYINLVYKETVNVEDFISKHCPDFLPSPICVRVVAVKATLANIIKKRAKNGDQICKALILC</sequence>
<gene>
    <name evidence="2" type="ORF">g.22508</name>
</gene>
<feature type="chain" id="PRO_5008580432" description="Saposin B-type domain-containing protein" evidence="1">
    <location>
        <begin position="22"/>
        <end position="124"/>
    </location>
</feature>
<name>A0A1B6CJV9_9HEMI</name>
<feature type="signal peptide" evidence="1">
    <location>
        <begin position="1"/>
        <end position="21"/>
    </location>
</feature>
<dbReference type="EMBL" id="GEDC01023655">
    <property type="protein sequence ID" value="JAS13643.1"/>
    <property type="molecule type" value="Transcribed_RNA"/>
</dbReference>
<evidence type="ECO:0000313" key="2">
    <source>
        <dbReference type="EMBL" id="JAS13643.1"/>
    </source>
</evidence>
<proteinExistence type="predicted"/>